<protein>
    <submittedName>
        <fullName evidence="1">Uncharacterized protein</fullName>
    </submittedName>
</protein>
<dbReference type="RefSeq" id="WP_382430566.1">
    <property type="nucleotide sequence ID" value="NZ_JBHSHJ010000003.1"/>
</dbReference>
<dbReference type="EMBL" id="JBHSHJ010000003">
    <property type="protein sequence ID" value="MFC4788277.1"/>
    <property type="molecule type" value="Genomic_DNA"/>
</dbReference>
<proteinExistence type="predicted"/>
<name>A0ABV9QF16_9BURK</name>
<evidence type="ECO:0000313" key="1">
    <source>
        <dbReference type="EMBL" id="MFC4788277.1"/>
    </source>
</evidence>
<organism evidence="1 2">
    <name type="scientific">Giesbergeria sinuosa</name>
    <dbReference type="NCBI Taxonomy" id="80883"/>
    <lineage>
        <taxon>Bacteria</taxon>
        <taxon>Pseudomonadati</taxon>
        <taxon>Pseudomonadota</taxon>
        <taxon>Betaproteobacteria</taxon>
        <taxon>Burkholderiales</taxon>
        <taxon>Comamonadaceae</taxon>
        <taxon>Giesbergeria</taxon>
    </lineage>
</organism>
<accession>A0ABV9QF16</accession>
<keyword evidence="2" id="KW-1185">Reference proteome</keyword>
<dbReference type="Proteomes" id="UP001596001">
    <property type="component" value="Unassembled WGS sequence"/>
</dbReference>
<comment type="caution">
    <text evidence="1">The sequence shown here is derived from an EMBL/GenBank/DDBJ whole genome shotgun (WGS) entry which is preliminary data.</text>
</comment>
<sequence>MTSAQIAERFALHRATPQITADEHARRRVIELGEWVMARDRIYLDKCFWIYLRGARMRAPCPPGASDLLDALVAGVAAGRLVCPISDALFLELMKQSDLTTRGATAELIDELSCGITLCHEPTRVATEVAHFLHANAGHSVHPLEHLVWTKVPYILGVQHPVATAFPEDEQLVIQKAFFDHLWEFSLSTMVGTIGSAWPLASPFGDIANRLNRDNAVHAPSMKSFAQVYRDEINGVLELAAPIAADVLHDMARKALGPAAQSSAEEREEITRQCLGLLRAAIRKPAGRRALRTLQVGALLHAALRWNRTQKLNANDMFDFHHAEAALGYCDVLLTDGPMHALLRQRNLAIERDFACRVMSSAEEAADWVRRRIA</sequence>
<gene>
    <name evidence="1" type="ORF">ACFO6X_04670</name>
</gene>
<reference evidence="2" key="1">
    <citation type="journal article" date="2019" name="Int. J. Syst. Evol. Microbiol.">
        <title>The Global Catalogue of Microorganisms (GCM) 10K type strain sequencing project: providing services to taxonomists for standard genome sequencing and annotation.</title>
        <authorList>
            <consortium name="The Broad Institute Genomics Platform"/>
            <consortium name="The Broad Institute Genome Sequencing Center for Infectious Disease"/>
            <person name="Wu L."/>
            <person name="Ma J."/>
        </authorList>
    </citation>
    <scope>NUCLEOTIDE SEQUENCE [LARGE SCALE GENOMIC DNA]</scope>
    <source>
        <strain evidence="2">CCUG 49452</strain>
    </source>
</reference>
<evidence type="ECO:0000313" key="2">
    <source>
        <dbReference type="Proteomes" id="UP001596001"/>
    </source>
</evidence>